<protein>
    <submittedName>
        <fullName evidence="2">Uncharacterized protein</fullName>
    </submittedName>
</protein>
<gene>
    <name evidence="2" type="ORF">QYF61_023551</name>
</gene>
<organism evidence="2 3">
    <name type="scientific">Mycteria americana</name>
    <name type="common">Wood stork</name>
    <dbReference type="NCBI Taxonomy" id="33587"/>
    <lineage>
        <taxon>Eukaryota</taxon>
        <taxon>Metazoa</taxon>
        <taxon>Chordata</taxon>
        <taxon>Craniata</taxon>
        <taxon>Vertebrata</taxon>
        <taxon>Euteleostomi</taxon>
        <taxon>Archelosauria</taxon>
        <taxon>Archosauria</taxon>
        <taxon>Dinosauria</taxon>
        <taxon>Saurischia</taxon>
        <taxon>Theropoda</taxon>
        <taxon>Coelurosauria</taxon>
        <taxon>Aves</taxon>
        <taxon>Neognathae</taxon>
        <taxon>Neoaves</taxon>
        <taxon>Aequornithes</taxon>
        <taxon>Ciconiiformes</taxon>
        <taxon>Ciconiidae</taxon>
        <taxon>Mycteria</taxon>
    </lineage>
</organism>
<evidence type="ECO:0000313" key="3">
    <source>
        <dbReference type="Proteomes" id="UP001333110"/>
    </source>
</evidence>
<dbReference type="AlphaFoldDB" id="A0AAN7N265"/>
<evidence type="ECO:0000256" key="1">
    <source>
        <dbReference type="SAM" id="MobiDB-lite"/>
    </source>
</evidence>
<accession>A0AAN7N265</accession>
<dbReference type="EMBL" id="JAUNZN010000006">
    <property type="protein sequence ID" value="KAK4820318.1"/>
    <property type="molecule type" value="Genomic_DNA"/>
</dbReference>
<keyword evidence="3" id="KW-1185">Reference proteome</keyword>
<comment type="caution">
    <text evidence="2">The sequence shown here is derived from an EMBL/GenBank/DDBJ whole genome shotgun (WGS) entry which is preliminary data.</text>
</comment>
<proteinExistence type="predicted"/>
<name>A0AAN7N265_MYCAM</name>
<reference evidence="2 3" key="1">
    <citation type="journal article" date="2023" name="J. Hered.">
        <title>Chromosome-level genome of the wood stork (Mycteria americana) provides insight into avian chromosome evolution.</title>
        <authorList>
            <person name="Flamio R. Jr."/>
            <person name="Ramstad K.M."/>
        </authorList>
    </citation>
    <scope>NUCLEOTIDE SEQUENCE [LARGE SCALE GENOMIC DNA]</scope>
    <source>
        <strain evidence="2">JAX WOST 10</strain>
    </source>
</reference>
<sequence>MELWEGGEDMASGRARGGLDWTLGNFTSLKGLSSTGPGCPGKGLSPHPWKY</sequence>
<feature type="region of interest" description="Disordered" evidence="1">
    <location>
        <begin position="32"/>
        <end position="51"/>
    </location>
</feature>
<evidence type="ECO:0000313" key="2">
    <source>
        <dbReference type="EMBL" id="KAK4820318.1"/>
    </source>
</evidence>
<dbReference type="Proteomes" id="UP001333110">
    <property type="component" value="Unassembled WGS sequence"/>
</dbReference>